<evidence type="ECO:0000256" key="6">
    <source>
        <dbReference type="ARBA" id="ARBA00023295"/>
    </source>
</evidence>
<feature type="compositionally biased region" description="Polar residues" evidence="10">
    <location>
        <begin position="743"/>
        <end position="752"/>
    </location>
</feature>
<sequence length="1347" mass="147478">MRKHRRAQFWLAGQGEDIESVYPAAGGYRDSWAAERARISIDAMSEADWVVAFARNTQRYGYRKKELLPPPPRFIAISADGQWERRRPPWVYLLVFVLVSGVLLCVLALLAPSVLATLPFPVSHFRGILKSYPTLPHSPSNAKLDKWIRAEAGFAYKRILDNIGPAAGVPDGVVIASPSTGDGDEPDYFYTWTRDAALTISSLLPEFLPESYLTPWDAPWWTDAPLQRTHKASHPLLEGLVRSYATFQARLQSTGNPSGNLWTGGLSEPKFNVSGAPFTGQWGRPQRDGPALRALALIPYAHWLLDRGFPADIAYVRESLYDPRSVRRPGSVVKNDLEEVANSWHKPSFDLWEEVNAHHLWTDAVSRRALQAGACLASRLGDNEASAFYTSNAEQIGGQMKGYHNGGWRATNTGSRTGLDAAILLASLHTGGSDMELEDMAPSHPALLESLREYVLTFDGLYPQNTGNWTDGWLVGRYAEDVYDGIGFTGGHPWYITTFAVATMLYRAQRDIAKANKVVFSRESKDFWADLGVAEGRSHVLERALAALGRVADAFVVKAARTMQGGRMSEQIGPEGQRGARDLTWSYAAFLDVRRARDAGREAWNKAREVARLERVALRRGVRSRAKDTSMSPAAPENGHRPRLVSPAQSYLASINRPESHQAPRPTGVGPPPNASNQSHDADHPHLGRSQSMKNPTRGDGPLSFAAAGAGLQPPPPTAPLSPPLSNSSDPHPVPSISIDPNCPTSPGTSSAALSPANAFLRSFTSPQSEPACDAEGARVLDYTLGKVLARGGFSTVRLATHIETGKVYACKIVTRNDISDESGSAARFEDEIRIWQSLPPHPAILPLIDIKRTDFATFMIMPLLQGSLLDILRIEGGSESTARKWFPGCVAAVAALHEGFEGFKGHMMHGDLKLENFLVDANGRVYVGDFGMSHHVQHPPHPPKRGLSPSHRPSNLPSLLQARGRLSSVPDSPKNSSRSPARRRDTLVAADIQPGAQPCPSASLPYASPELLGTSPSNPALRQDIWALGIILHALLTGRLPFTDSFDPRLQMKILRGKWEDPYVSQEWLEALHGTLTRDPEARWDIRRVCECDAVTGWREVRTKSRSRSRARIPDHGRRGATESPMHHHHHHDGGRRGRERSRSRPSSHLRHDPQDDVGRFLHAQDGERSRSQSGPRKPGTPSRPTSMRMIHPEALAAELDGMAMTRGRSAQRTERTPGSSAGSVGRGVRGQGSASPSGRPARPLSGAEQRRGRSIAREAAVPGTAGWWEQQSTYPRQEATPPGSRTPSGGHVDTYTPPREGLSRPPTLGFELDVVDENAPPARGVGQTGRRGTSRSKSRGRRNLL</sequence>
<dbReference type="InterPro" id="IPR000165">
    <property type="entry name" value="Glucoamylase"/>
</dbReference>
<feature type="region of interest" description="Disordered" evidence="10">
    <location>
        <begin position="1207"/>
        <end position="1347"/>
    </location>
</feature>
<dbReference type="InterPro" id="IPR008928">
    <property type="entry name" value="6-hairpin_glycosidase_sf"/>
</dbReference>
<dbReference type="PRINTS" id="PR00736">
    <property type="entry name" value="GLHYDRLASE15"/>
</dbReference>
<dbReference type="InterPro" id="IPR000719">
    <property type="entry name" value="Prot_kinase_dom"/>
</dbReference>
<evidence type="ECO:0000313" key="14">
    <source>
        <dbReference type="Proteomes" id="UP001222932"/>
    </source>
</evidence>
<feature type="compositionally biased region" description="Polar residues" evidence="10">
    <location>
        <begin position="970"/>
        <end position="980"/>
    </location>
</feature>
<dbReference type="GO" id="GO:0004672">
    <property type="term" value="F:protein kinase activity"/>
    <property type="evidence" value="ECO:0007669"/>
    <property type="project" value="InterPro"/>
</dbReference>
<keyword evidence="11" id="KW-1133">Transmembrane helix</keyword>
<dbReference type="Gene3D" id="1.50.10.10">
    <property type="match status" value="1"/>
</dbReference>
<evidence type="ECO:0000256" key="4">
    <source>
        <dbReference type="ARBA" id="ARBA00022801"/>
    </source>
</evidence>
<keyword evidence="7" id="KW-0624">Polysaccharide degradation</keyword>
<reference evidence="13" key="2">
    <citation type="submission" date="2023-06" db="EMBL/GenBank/DDBJ databases">
        <authorList>
            <person name="Kobayashi Y."/>
            <person name="Kayamori A."/>
            <person name="Aoki K."/>
            <person name="Shiwa Y."/>
            <person name="Fujita N."/>
            <person name="Sugita T."/>
            <person name="Iwasaki W."/>
            <person name="Tanaka N."/>
            <person name="Takashima M."/>
        </authorList>
    </citation>
    <scope>NUCLEOTIDE SEQUENCE</scope>
    <source>
        <strain evidence="13">HIS016</strain>
    </source>
</reference>
<evidence type="ECO:0000256" key="9">
    <source>
        <dbReference type="ARBA" id="ARBA00033473"/>
    </source>
</evidence>
<dbReference type="PROSITE" id="PS50011">
    <property type="entry name" value="PROTEIN_KINASE_DOM"/>
    <property type="match status" value="1"/>
</dbReference>
<protein>
    <recommendedName>
        <fullName evidence="3">glucan 1,4-alpha-glucosidase</fullName>
        <ecNumber evidence="3">3.2.1.3</ecNumber>
    </recommendedName>
    <alternativeName>
        <fullName evidence="9">1,4-alpha-D-glucan glucohydrolase</fullName>
    </alternativeName>
    <alternativeName>
        <fullName evidence="8">Glucan 1,4-alpha-glucosidase</fullName>
    </alternativeName>
</protein>
<feature type="compositionally biased region" description="Basic residues" evidence="10">
    <location>
        <begin position="936"/>
        <end position="945"/>
    </location>
</feature>
<dbReference type="GO" id="GO:0005524">
    <property type="term" value="F:ATP binding"/>
    <property type="evidence" value="ECO:0007669"/>
    <property type="project" value="InterPro"/>
</dbReference>
<feature type="transmembrane region" description="Helical" evidence="11">
    <location>
        <begin position="90"/>
        <end position="111"/>
    </location>
</feature>
<feature type="compositionally biased region" description="Basic residues" evidence="10">
    <location>
        <begin position="1334"/>
        <end position="1347"/>
    </location>
</feature>
<dbReference type="GO" id="GO:0004339">
    <property type="term" value="F:glucan 1,4-alpha-glucosidase activity"/>
    <property type="evidence" value="ECO:0007669"/>
    <property type="project" value="UniProtKB-EC"/>
</dbReference>
<feature type="region of interest" description="Disordered" evidence="10">
    <location>
        <begin position="658"/>
        <end position="752"/>
    </location>
</feature>
<gene>
    <name evidence="13" type="ORF">CspeluHIS016_0106020</name>
</gene>
<feature type="compositionally biased region" description="Basic and acidic residues" evidence="10">
    <location>
        <begin position="1113"/>
        <end position="1122"/>
    </location>
</feature>
<dbReference type="SUPFAM" id="SSF56112">
    <property type="entry name" value="Protein kinase-like (PK-like)"/>
    <property type="match status" value="1"/>
</dbReference>
<keyword evidence="11" id="KW-0472">Membrane</keyword>
<evidence type="ECO:0000256" key="1">
    <source>
        <dbReference type="ARBA" id="ARBA00001863"/>
    </source>
</evidence>
<name>A0AAD3TPB9_9TREE</name>
<evidence type="ECO:0000313" key="13">
    <source>
        <dbReference type="EMBL" id="GMK54016.1"/>
    </source>
</evidence>
<dbReference type="EC" id="3.2.1.3" evidence="3"/>
<accession>A0AAD3TPB9</accession>
<dbReference type="Pfam" id="PF00723">
    <property type="entry name" value="Glyco_hydro_15"/>
    <property type="match status" value="1"/>
</dbReference>
<keyword evidence="11" id="KW-0812">Transmembrane</keyword>
<dbReference type="PROSITE" id="PS00108">
    <property type="entry name" value="PROTEIN_KINASE_ST"/>
    <property type="match status" value="1"/>
</dbReference>
<dbReference type="InterPro" id="IPR011009">
    <property type="entry name" value="Kinase-like_dom_sf"/>
</dbReference>
<evidence type="ECO:0000256" key="8">
    <source>
        <dbReference type="ARBA" id="ARBA00033442"/>
    </source>
</evidence>
<evidence type="ECO:0000256" key="3">
    <source>
        <dbReference type="ARBA" id="ARBA00012593"/>
    </source>
</evidence>
<dbReference type="SUPFAM" id="SSF48208">
    <property type="entry name" value="Six-hairpin glycosidases"/>
    <property type="match status" value="1"/>
</dbReference>
<evidence type="ECO:0000256" key="7">
    <source>
        <dbReference type="ARBA" id="ARBA00023326"/>
    </source>
</evidence>
<reference evidence="13" key="1">
    <citation type="journal article" date="2023" name="BMC Genomics">
        <title>Chromosome-level genome assemblies of Cutaneotrichosporon spp. (Trichosporonales, Basidiomycota) reveal imbalanced evolution between nucleotide sequences and chromosome synteny.</title>
        <authorList>
            <person name="Kobayashi Y."/>
            <person name="Kayamori A."/>
            <person name="Aoki K."/>
            <person name="Shiwa Y."/>
            <person name="Matsutani M."/>
            <person name="Fujita N."/>
            <person name="Sugita T."/>
            <person name="Iwasaki W."/>
            <person name="Tanaka N."/>
            <person name="Takashima M."/>
        </authorList>
    </citation>
    <scope>NUCLEOTIDE SEQUENCE</scope>
    <source>
        <strain evidence="13">HIS016</strain>
    </source>
</reference>
<evidence type="ECO:0000256" key="5">
    <source>
        <dbReference type="ARBA" id="ARBA00023277"/>
    </source>
</evidence>
<keyword evidence="14" id="KW-1185">Reference proteome</keyword>
<feature type="compositionally biased region" description="Basic and acidic residues" evidence="10">
    <location>
        <begin position="1151"/>
        <end position="1172"/>
    </location>
</feature>
<feature type="domain" description="Protein kinase" evidence="12">
    <location>
        <begin position="783"/>
        <end position="1097"/>
    </location>
</feature>
<dbReference type="Pfam" id="PF00069">
    <property type="entry name" value="Pkinase"/>
    <property type="match status" value="1"/>
</dbReference>
<dbReference type="SMART" id="SM00220">
    <property type="entry name" value="S_TKc"/>
    <property type="match status" value="1"/>
</dbReference>
<keyword evidence="6" id="KW-0326">Glycosidase</keyword>
<feature type="region of interest" description="Disordered" evidence="10">
    <location>
        <begin position="1102"/>
        <end position="1191"/>
    </location>
</feature>
<proteinExistence type="inferred from homology"/>
<dbReference type="PANTHER" id="PTHR31616:SF9">
    <property type="entry name" value="GLUCOAMYLASE, INTRACELLULAR SPORULATION-SPECIFIC"/>
    <property type="match status" value="1"/>
</dbReference>
<comment type="catalytic activity">
    <reaction evidence="1">
        <text>Hydrolysis of terminal (1-&gt;4)-linked alpha-D-glucose residues successively from non-reducing ends of the chains with release of beta-D-glucose.</text>
        <dbReference type="EC" id="3.2.1.3"/>
    </reaction>
</comment>
<dbReference type="GO" id="GO:0000272">
    <property type="term" value="P:polysaccharide catabolic process"/>
    <property type="evidence" value="ECO:0007669"/>
    <property type="project" value="UniProtKB-KW"/>
</dbReference>
<dbReference type="GO" id="GO:0000324">
    <property type="term" value="C:fungal-type vacuole"/>
    <property type="evidence" value="ECO:0007669"/>
    <property type="project" value="TreeGrafter"/>
</dbReference>
<comment type="caution">
    <text evidence="13">The sequence shown here is derived from an EMBL/GenBank/DDBJ whole genome shotgun (WGS) entry which is preliminary data.</text>
</comment>
<dbReference type="InterPro" id="IPR008271">
    <property type="entry name" value="Ser/Thr_kinase_AS"/>
</dbReference>
<feature type="region of interest" description="Disordered" evidence="10">
    <location>
        <begin position="621"/>
        <end position="644"/>
    </location>
</feature>
<evidence type="ECO:0000256" key="10">
    <source>
        <dbReference type="SAM" id="MobiDB-lite"/>
    </source>
</evidence>
<feature type="compositionally biased region" description="Pro residues" evidence="10">
    <location>
        <begin position="713"/>
        <end position="723"/>
    </location>
</feature>
<keyword evidence="4" id="KW-0378">Hydrolase</keyword>
<keyword evidence="5" id="KW-0119">Carbohydrate metabolism</keyword>
<evidence type="ECO:0000259" key="12">
    <source>
        <dbReference type="PROSITE" id="PS50011"/>
    </source>
</evidence>
<dbReference type="Proteomes" id="UP001222932">
    <property type="component" value="Unassembled WGS sequence"/>
</dbReference>
<organism evidence="13 14">
    <name type="scientific">Cutaneotrichosporon spelunceum</name>
    <dbReference type="NCBI Taxonomy" id="1672016"/>
    <lineage>
        <taxon>Eukaryota</taxon>
        <taxon>Fungi</taxon>
        <taxon>Dikarya</taxon>
        <taxon>Basidiomycota</taxon>
        <taxon>Agaricomycotina</taxon>
        <taxon>Tremellomycetes</taxon>
        <taxon>Trichosporonales</taxon>
        <taxon>Trichosporonaceae</taxon>
        <taxon>Cutaneotrichosporon</taxon>
    </lineage>
</organism>
<evidence type="ECO:0000256" key="2">
    <source>
        <dbReference type="ARBA" id="ARBA00006188"/>
    </source>
</evidence>
<comment type="similarity">
    <text evidence="2">Belongs to the glycosyl hydrolase 15 family.</text>
</comment>
<dbReference type="EMBL" id="BTCM01000001">
    <property type="protein sequence ID" value="GMK54016.1"/>
    <property type="molecule type" value="Genomic_DNA"/>
</dbReference>
<dbReference type="InterPro" id="IPR011613">
    <property type="entry name" value="GH15-like"/>
</dbReference>
<dbReference type="PANTHER" id="PTHR31616">
    <property type="entry name" value="TREHALASE"/>
    <property type="match status" value="1"/>
</dbReference>
<feature type="region of interest" description="Disordered" evidence="10">
    <location>
        <begin position="934"/>
        <end position="985"/>
    </location>
</feature>
<evidence type="ECO:0000256" key="11">
    <source>
        <dbReference type="SAM" id="Phobius"/>
    </source>
</evidence>
<dbReference type="InterPro" id="IPR012341">
    <property type="entry name" value="6hp_glycosidase-like_sf"/>
</dbReference>
<dbReference type="Gene3D" id="1.10.510.10">
    <property type="entry name" value="Transferase(Phosphotransferase) domain 1"/>
    <property type="match status" value="2"/>
</dbReference>